<feature type="transmembrane region" description="Helical" evidence="4">
    <location>
        <begin position="180"/>
        <end position="196"/>
    </location>
</feature>
<dbReference type="CDD" id="cd00085">
    <property type="entry name" value="HNHc"/>
    <property type="match status" value="1"/>
</dbReference>
<sequence length="434" mass="45863">MASDGINSRWDSQDAHDGRYPPDWDARRQAVYERDNWTCQNCDAESGPHAGDDGVPLHAHHIVPRSRGGTNQLSNLTTLCEACHNNAHAHDITGDAASQSTPSIGSTQSTAGRTAATASSQSTSSASSTRSSSDGDVPEGEDKIGPGFQATWYWVGNLVVSIVLVIGVDLVGVLEGVNGTIVWSGIYVALTAFSVYSSPYDGVWERDRDEDTSRSGWTTVATVIGSSVVACAISWVAIQEGAPSGGFGFIVGVLASFTGILIASCLLCGVLGAVVAGGPGGKIGLVGGVLVGIYWALTNASTWNDVPDPAWVSSTVNYSLVLNIAIGCVLLVAVLAGWLTALDWLFYQPVRDRINHGYRTLPALWPPAFILFAYAAGELILQTQLTPLLAFSIPTIAVLSYEARIALSRKFSSQDPRKAGLDASQVTLKEYEDT</sequence>
<gene>
    <name evidence="6" type="ORF">HHUB_4285</name>
</gene>
<dbReference type="OrthoDB" id="192298at2157"/>
<dbReference type="InterPro" id="IPR002711">
    <property type="entry name" value="HNH"/>
</dbReference>
<dbReference type="EMBL" id="LN831303">
    <property type="protein sequence ID" value="CQH64122.1"/>
    <property type="molecule type" value="Genomic_DNA"/>
</dbReference>
<evidence type="ECO:0000256" key="4">
    <source>
        <dbReference type="SAM" id="Phobius"/>
    </source>
</evidence>
<feature type="compositionally biased region" description="Polar residues" evidence="3">
    <location>
        <begin position="1"/>
        <end position="10"/>
    </location>
</feature>
<feature type="transmembrane region" description="Helical" evidence="4">
    <location>
        <begin position="152"/>
        <end position="174"/>
    </location>
</feature>
<dbReference type="Proteomes" id="UP000066737">
    <property type="component" value="Plasmid pSTJ001"/>
</dbReference>
<keyword evidence="1" id="KW-0540">Nuclease</keyword>
<name>A0A0U5HA08_9EURY</name>
<dbReference type="Pfam" id="PF01844">
    <property type="entry name" value="HNH"/>
    <property type="match status" value="1"/>
</dbReference>
<protein>
    <recommendedName>
        <fullName evidence="5">HNH nuclease domain-containing protein</fullName>
    </recommendedName>
</protein>
<accession>A0A0U5HA08</accession>
<keyword evidence="4" id="KW-1133">Transmembrane helix</keyword>
<evidence type="ECO:0000313" key="6">
    <source>
        <dbReference type="EMBL" id="CQH64122.1"/>
    </source>
</evidence>
<feature type="region of interest" description="Disordered" evidence="3">
    <location>
        <begin position="94"/>
        <end position="142"/>
    </location>
</feature>
<evidence type="ECO:0000256" key="1">
    <source>
        <dbReference type="ARBA" id="ARBA00022722"/>
    </source>
</evidence>
<feature type="compositionally biased region" description="Basic and acidic residues" evidence="3">
    <location>
        <begin position="11"/>
        <end position="23"/>
    </location>
</feature>
<keyword evidence="4" id="KW-0812">Transmembrane</keyword>
<dbReference type="GO" id="GO:0016787">
    <property type="term" value="F:hydrolase activity"/>
    <property type="evidence" value="ECO:0007669"/>
    <property type="project" value="UniProtKB-KW"/>
</dbReference>
<dbReference type="SMART" id="SM00507">
    <property type="entry name" value="HNHc"/>
    <property type="match status" value="1"/>
</dbReference>
<dbReference type="PANTHER" id="PTHR41286">
    <property type="entry name" value="HNH NUCLEASE YAJD-RELATED"/>
    <property type="match status" value="1"/>
</dbReference>
<feature type="transmembrane region" description="Helical" evidence="4">
    <location>
        <begin position="320"/>
        <end position="346"/>
    </location>
</feature>
<evidence type="ECO:0000256" key="2">
    <source>
        <dbReference type="ARBA" id="ARBA00022801"/>
    </source>
</evidence>
<evidence type="ECO:0000256" key="3">
    <source>
        <dbReference type="SAM" id="MobiDB-lite"/>
    </source>
</evidence>
<feature type="transmembrane region" description="Helical" evidence="4">
    <location>
        <begin position="358"/>
        <end position="376"/>
    </location>
</feature>
<dbReference type="GO" id="GO:0003676">
    <property type="term" value="F:nucleic acid binding"/>
    <property type="evidence" value="ECO:0007669"/>
    <property type="project" value="InterPro"/>
</dbReference>
<feature type="transmembrane region" description="Helical" evidence="4">
    <location>
        <begin position="250"/>
        <end position="276"/>
    </location>
</feature>
<dbReference type="GO" id="GO:0005829">
    <property type="term" value="C:cytosol"/>
    <property type="evidence" value="ECO:0007669"/>
    <property type="project" value="TreeGrafter"/>
</dbReference>
<proteinExistence type="predicted"/>
<geneLocation type="plasmid" evidence="7">
    <name>pSTJ001</name>
</geneLocation>
<keyword evidence="7" id="KW-1185">Reference proteome</keyword>
<dbReference type="Gene3D" id="1.10.30.50">
    <property type="match status" value="1"/>
</dbReference>
<keyword evidence="4" id="KW-0472">Membrane</keyword>
<dbReference type="InterPro" id="IPR003615">
    <property type="entry name" value="HNH_nuc"/>
</dbReference>
<reference evidence="7" key="1">
    <citation type="journal article" date="2016" name="Environ. Microbiol.">
        <title>The complete genome of a viable archaeum isolated from 123-million-year-old rock salt.</title>
        <authorList>
            <person name="Jaakkola S.T."/>
            <person name="Pfeiffer F."/>
            <person name="Ravantti J.J."/>
            <person name="Guo Q."/>
            <person name="Liu Y."/>
            <person name="Chen X."/>
            <person name="Ma H."/>
            <person name="Yang C."/>
            <person name="Oksanen H.M."/>
            <person name="Bamford D.H."/>
        </authorList>
    </citation>
    <scope>NUCLEOTIDE SEQUENCE</scope>
    <source>
        <strain evidence="7">JI20-1</strain>
        <plasmid evidence="7">Plasmid pSTJ001</plasmid>
    </source>
</reference>
<feature type="transmembrane region" description="Helical" evidence="4">
    <location>
        <begin position="283"/>
        <end position="300"/>
    </location>
</feature>
<feature type="domain" description="HNH nuclease" evidence="5">
    <location>
        <begin position="26"/>
        <end position="85"/>
    </location>
</feature>
<organism evidence="6 7">
    <name type="scientific">Halobacterium hubeiense</name>
    <dbReference type="NCBI Taxonomy" id="1407499"/>
    <lineage>
        <taxon>Archaea</taxon>
        <taxon>Methanobacteriati</taxon>
        <taxon>Methanobacteriota</taxon>
        <taxon>Stenosarchaea group</taxon>
        <taxon>Halobacteria</taxon>
        <taxon>Halobacteriales</taxon>
        <taxon>Halobacteriaceae</taxon>
        <taxon>Halobacterium</taxon>
    </lineage>
</organism>
<evidence type="ECO:0000313" key="7">
    <source>
        <dbReference type="Proteomes" id="UP000066737"/>
    </source>
</evidence>
<feature type="compositionally biased region" description="Low complexity" evidence="3">
    <location>
        <begin position="105"/>
        <end position="132"/>
    </location>
</feature>
<feature type="transmembrane region" description="Helical" evidence="4">
    <location>
        <begin position="217"/>
        <end position="238"/>
    </location>
</feature>
<dbReference type="KEGG" id="hhb:Hhub_4285"/>
<feature type="region of interest" description="Disordered" evidence="3">
    <location>
        <begin position="1"/>
        <end position="23"/>
    </location>
</feature>
<keyword evidence="2" id="KW-0378">Hydrolase</keyword>
<dbReference type="GO" id="GO:0008270">
    <property type="term" value="F:zinc ion binding"/>
    <property type="evidence" value="ECO:0007669"/>
    <property type="project" value="InterPro"/>
</dbReference>
<evidence type="ECO:0000259" key="5">
    <source>
        <dbReference type="SMART" id="SM00507"/>
    </source>
</evidence>
<dbReference type="PANTHER" id="PTHR41286:SF1">
    <property type="entry name" value="HNH NUCLEASE YAJD-RELATED"/>
    <property type="match status" value="1"/>
</dbReference>
<feature type="transmembrane region" description="Helical" evidence="4">
    <location>
        <begin position="388"/>
        <end position="407"/>
    </location>
</feature>
<dbReference type="AlphaFoldDB" id="A0A0U5HA08"/>
<dbReference type="GO" id="GO:0004519">
    <property type="term" value="F:endonuclease activity"/>
    <property type="evidence" value="ECO:0007669"/>
    <property type="project" value="InterPro"/>
</dbReference>
<feature type="region of interest" description="Disordered" evidence="3">
    <location>
        <begin position="48"/>
        <end position="70"/>
    </location>
</feature>